<protein>
    <submittedName>
        <fullName evidence="1">Uncharacterized protein</fullName>
    </submittedName>
</protein>
<accession>A0A0E9U2M3</accession>
<sequence>MRDEQVNNAGRCLMDLARLCSLSCDRVTVHHSSASVQQNFQA</sequence>
<reference evidence="1" key="1">
    <citation type="submission" date="2014-11" db="EMBL/GenBank/DDBJ databases">
        <authorList>
            <person name="Amaro Gonzalez C."/>
        </authorList>
    </citation>
    <scope>NUCLEOTIDE SEQUENCE</scope>
</reference>
<dbReference type="EMBL" id="GBXM01049359">
    <property type="protein sequence ID" value="JAH59218.1"/>
    <property type="molecule type" value="Transcribed_RNA"/>
</dbReference>
<evidence type="ECO:0000313" key="1">
    <source>
        <dbReference type="EMBL" id="JAH59218.1"/>
    </source>
</evidence>
<reference evidence="1" key="2">
    <citation type="journal article" date="2015" name="Fish Shellfish Immunol.">
        <title>Early steps in the European eel (Anguilla anguilla)-Vibrio vulnificus interaction in the gills: Role of the RtxA13 toxin.</title>
        <authorList>
            <person name="Callol A."/>
            <person name="Pajuelo D."/>
            <person name="Ebbesson L."/>
            <person name="Teles M."/>
            <person name="MacKenzie S."/>
            <person name="Amaro C."/>
        </authorList>
    </citation>
    <scope>NUCLEOTIDE SEQUENCE</scope>
</reference>
<proteinExistence type="predicted"/>
<name>A0A0E9U2M3_ANGAN</name>
<organism evidence="1">
    <name type="scientific">Anguilla anguilla</name>
    <name type="common">European freshwater eel</name>
    <name type="synonym">Muraena anguilla</name>
    <dbReference type="NCBI Taxonomy" id="7936"/>
    <lineage>
        <taxon>Eukaryota</taxon>
        <taxon>Metazoa</taxon>
        <taxon>Chordata</taxon>
        <taxon>Craniata</taxon>
        <taxon>Vertebrata</taxon>
        <taxon>Euteleostomi</taxon>
        <taxon>Actinopterygii</taxon>
        <taxon>Neopterygii</taxon>
        <taxon>Teleostei</taxon>
        <taxon>Anguilliformes</taxon>
        <taxon>Anguillidae</taxon>
        <taxon>Anguilla</taxon>
    </lineage>
</organism>
<dbReference type="AlphaFoldDB" id="A0A0E9U2M3"/>